<dbReference type="InterPro" id="IPR011051">
    <property type="entry name" value="RmlC_Cupin_sf"/>
</dbReference>
<keyword evidence="3" id="KW-1185">Reference proteome</keyword>
<dbReference type="EMBL" id="QGGT01000002">
    <property type="protein sequence ID" value="PWK35013.1"/>
    <property type="molecule type" value="Genomic_DNA"/>
</dbReference>
<dbReference type="AlphaFoldDB" id="A0A316EVS5"/>
<protein>
    <recommendedName>
        <fullName evidence="1">DUF985 domain-containing protein</fullName>
    </recommendedName>
</protein>
<dbReference type="PANTHER" id="PTHR33387:SF3">
    <property type="entry name" value="DUF985 DOMAIN-CONTAINING PROTEIN"/>
    <property type="match status" value="1"/>
</dbReference>
<dbReference type="InterPro" id="IPR014710">
    <property type="entry name" value="RmlC-like_jellyroll"/>
</dbReference>
<dbReference type="InterPro" id="IPR039935">
    <property type="entry name" value="YML079W-like"/>
</dbReference>
<feature type="domain" description="DUF985" evidence="1">
    <location>
        <begin position="10"/>
        <end position="154"/>
    </location>
</feature>
<dbReference type="CDD" id="cd06121">
    <property type="entry name" value="cupin_YML079wp"/>
    <property type="match status" value="1"/>
</dbReference>
<dbReference type="SUPFAM" id="SSF51182">
    <property type="entry name" value="RmlC-like cupins"/>
    <property type="match status" value="1"/>
</dbReference>
<reference evidence="2 3" key="1">
    <citation type="submission" date="2018-05" db="EMBL/GenBank/DDBJ databases">
        <title>Genomic Encyclopedia of Type Strains, Phase IV (KMG-V): Genome sequencing to study the core and pangenomes of soil and plant-associated prokaryotes.</title>
        <authorList>
            <person name="Whitman W."/>
        </authorList>
    </citation>
    <scope>NUCLEOTIDE SEQUENCE [LARGE SCALE GENOMIC DNA]</scope>
    <source>
        <strain evidence="2 3">SLV-132</strain>
    </source>
</reference>
<evidence type="ECO:0000313" key="2">
    <source>
        <dbReference type="EMBL" id="PWK35013.1"/>
    </source>
</evidence>
<name>A0A316EVS5_9BURK</name>
<dbReference type="OrthoDB" id="9798288at2"/>
<gene>
    <name evidence="2" type="ORF">C7419_102288</name>
</gene>
<dbReference type="PANTHER" id="PTHR33387">
    <property type="entry name" value="RMLC-LIKE JELLY ROLL FOLD PROTEIN"/>
    <property type="match status" value="1"/>
</dbReference>
<dbReference type="Proteomes" id="UP000245754">
    <property type="component" value="Unassembled WGS sequence"/>
</dbReference>
<proteinExistence type="predicted"/>
<dbReference type="RefSeq" id="WP_109583135.1">
    <property type="nucleotide sequence ID" value="NZ_QGGT01000002.1"/>
</dbReference>
<evidence type="ECO:0000313" key="3">
    <source>
        <dbReference type="Proteomes" id="UP000245754"/>
    </source>
</evidence>
<evidence type="ECO:0000259" key="1">
    <source>
        <dbReference type="Pfam" id="PF06172"/>
    </source>
</evidence>
<accession>A0A316EVS5</accession>
<organism evidence="2 3">
    <name type="scientific">Cupriavidus plantarum</name>
    <dbReference type="NCBI Taxonomy" id="942865"/>
    <lineage>
        <taxon>Bacteria</taxon>
        <taxon>Pseudomonadati</taxon>
        <taxon>Pseudomonadota</taxon>
        <taxon>Betaproteobacteria</taxon>
        <taxon>Burkholderiales</taxon>
        <taxon>Burkholderiaceae</taxon>
        <taxon>Cupriavidus</taxon>
    </lineage>
</organism>
<comment type="caution">
    <text evidence="2">The sequence shown here is derived from an EMBL/GenBank/DDBJ whole genome shotgun (WGS) entry which is preliminary data.</text>
</comment>
<dbReference type="Gene3D" id="2.60.120.10">
    <property type="entry name" value="Jelly Rolls"/>
    <property type="match status" value="1"/>
</dbReference>
<dbReference type="Pfam" id="PF06172">
    <property type="entry name" value="Cupin_5"/>
    <property type="match status" value="1"/>
</dbReference>
<dbReference type="InterPro" id="IPR009327">
    <property type="entry name" value="Cupin_DUF985"/>
</dbReference>
<sequence length="180" mass="19853">MTTTFDLQARLVRELGLMPHPEGGFYRETWRDTLRVTRPDGVERSASTGIYYMLSGNAYSAWHRIRADEAWHFYAGTPIHVHVLGDDGVMTTHRLGNPLLHSGTSFQAIVPAGRWFAAERAREGEDEGEDEGEGFALVGCTVAPGFEFSEFELADAARIAALEQAYPAHAGDIARLASRT</sequence>